<evidence type="ECO:0000259" key="1">
    <source>
        <dbReference type="PROSITE" id="PS50011"/>
    </source>
</evidence>
<dbReference type="PROSITE" id="PS50011">
    <property type="entry name" value="PROTEIN_KINASE_DOM"/>
    <property type="match status" value="1"/>
</dbReference>
<dbReference type="InterPro" id="IPR000719">
    <property type="entry name" value="Prot_kinase_dom"/>
</dbReference>
<accession>A0A6G8MYD0</accession>
<keyword evidence="2" id="KW-0418">Kinase</keyword>
<protein>
    <submittedName>
        <fullName evidence="2">Kinase</fullName>
    </submittedName>
</protein>
<keyword evidence="3" id="KW-1185">Reference proteome</keyword>
<reference evidence="2" key="1">
    <citation type="submission" date="2019-12" db="EMBL/GenBank/DDBJ databases">
        <title>The DNA Methylation Landscape of Giant Viruses.</title>
        <authorList>
            <person name="Jeudy S."/>
            <person name="Rigou S."/>
            <person name="Alempic J.-M."/>
            <person name="Claverie J.-M."/>
            <person name="Abergel C."/>
            <person name="Legendre M."/>
        </authorList>
    </citation>
    <scope>NUCLEOTIDE SEQUENCE</scope>
    <source>
        <strain evidence="2">P4</strain>
    </source>
</reference>
<dbReference type="InterPro" id="IPR011009">
    <property type="entry name" value="Kinase-like_dom_sf"/>
</dbReference>
<dbReference type="Proteomes" id="UP001224087">
    <property type="component" value="Segment"/>
</dbReference>
<name>A0A6G8MYD0_9VIRU</name>
<dbReference type="EMBL" id="MN873693">
    <property type="protein sequence ID" value="QIN54553.1"/>
    <property type="molecule type" value="Genomic_DNA"/>
</dbReference>
<dbReference type="SUPFAM" id="SSF56112">
    <property type="entry name" value="Protein kinase-like (PK-like)"/>
    <property type="match status" value="1"/>
</dbReference>
<proteinExistence type="predicted"/>
<dbReference type="GO" id="GO:0005524">
    <property type="term" value="F:ATP binding"/>
    <property type="evidence" value="ECO:0007669"/>
    <property type="project" value="InterPro"/>
</dbReference>
<keyword evidence="2" id="KW-0808">Transferase</keyword>
<dbReference type="GO" id="GO:0004672">
    <property type="term" value="F:protein kinase activity"/>
    <property type="evidence" value="ECO:0007669"/>
    <property type="project" value="InterPro"/>
</dbReference>
<evidence type="ECO:0000313" key="2">
    <source>
        <dbReference type="EMBL" id="QIN54553.1"/>
    </source>
</evidence>
<evidence type="ECO:0000313" key="3">
    <source>
        <dbReference type="Proteomes" id="UP001224087"/>
    </source>
</evidence>
<dbReference type="Gene3D" id="1.10.510.10">
    <property type="entry name" value="Transferase(Phosphotransferase) domain 1"/>
    <property type="match status" value="1"/>
</dbReference>
<sequence length="203" mass="23658">MQANYILYLEGKEERFSGSSDYRVCEKIIQRVIEYISRPAREGCFVKYRVEDNLEKFNNEVRAYQVLYPSGPNRFGPFGLCPKLLGYDYQEFRCYNVEEGEEFTLYGYRVETELFGISLHERFPILHPLGAGDTSLETVKDIDAYFNYPTEINQKIKHVLERMHELGIVHEDMHGGNLLITGEGEDAQIKVIDFELVTFLPVY</sequence>
<organism evidence="2 3">
    <name type="scientific">Cedratvirus kamchatka</name>
    <dbReference type="NCBI Taxonomy" id="2716914"/>
    <lineage>
        <taxon>Viruses</taxon>
        <taxon>Pithoviruses</taxon>
        <taxon>Orthocedratvirinae</taxon>
        <taxon>Alphacedratvirus</taxon>
        <taxon>Alphacedratvirus rossiense</taxon>
    </lineage>
</organism>
<feature type="domain" description="Protein kinase" evidence="1">
    <location>
        <begin position="1"/>
        <end position="203"/>
    </location>
</feature>
<gene>
    <name evidence="2" type="primary">ck428</name>
</gene>